<dbReference type="Proteomes" id="UP000001382">
    <property type="component" value="Chromosome"/>
</dbReference>
<evidence type="ECO:0000313" key="2">
    <source>
        <dbReference type="EMBL" id="ADB73217.1"/>
    </source>
</evidence>
<reference evidence="2 3" key="1">
    <citation type="journal article" date="2010" name="Stand. Genomic Sci.">
        <title>Complete genome sequence of Geodermatophilus obscurus type strain (G-20).</title>
        <authorList>
            <person name="Ivanova N."/>
            <person name="Sikorski J."/>
            <person name="Jando M."/>
            <person name="Munk C."/>
            <person name="Lapidus A."/>
            <person name="Glavina Del Rio T."/>
            <person name="Copeland A."/>
            <person name="Tice H."/>
            <person name="Cheng J.-F."/>
            <person name="Lucas S."/>
            <person name="Chen F."/>
            <person name="Nolan M."/>
            <person name="Bruce D."/>
            <person name="Goodwin L."/>
            <person name="Pitluck S."/>
            <person name="Mavromatis K."/>
            <person name="Mikhailova N."/>
            <person name="Pati A."/>
            <person name="Chen A."/>
            <person name="Palaniappan K."/>
            <person name="Land M."/>
            <person name="Hauser L."/>
            <person name="Chang Y.-J."/>
            <person name="Jeffries C.D."/>
            <person name="Meincke L."/>
            <person name="Brettin T."/>
            <person name="Detter J.C."/>
            <person name="Detter J.C."/>
            <person name="Rohde M."/>
            <person name="Goeker M."/>
            <person name="Bristow J."/>
            <person name="Eisen J.A."/>
            <person name="Markowitz V."/>
            <person name="Hugenholtz P."/>
            <person name="Kyrpides N.C."/>
            <person name="Klenk H.-P."/>
        </authorList>
    </citation>
    <scope>NUCLEOTIDE SEQUENCE [LARGE SCALE GENOMIC DNA]</scope>
    <source>
        <strain evidence="3">ATCC 25078 / DSM 43160 / JCM 3152 / KCC A-0152 / KCTC 9177 / NBRC 13315 / NRRL B-3577 / G-20</strain>
    </source>
</reference>
<keyword evidence="1" id="KW-0472">Membrane</keyword>
<keyword evidence="1" id="KW-0812">Transmembrane</keyword>
<feature type="transmembrane region" description="Helical" evidence="1">
    <location>
        <begin position="6"/>
        <end position="24"/>
    </location>
</feature>
<dbReference type="STRING" id="526225.Gobs_0435"/>
<sequence length="75" mass="7901">MVDALTGWLGMVLIGLTVVLALAIEVRDERAATDGGAVPGGRRSRRSRRVWLLVLAVLVVASLAATGIRLATMAF</sequence>
<keyword evidence="3" id="KW-1185">Reference proteome</keyword>
<dbReference type="KEGG" id="gob:Gobs_0435"/>
<dbReference type="EMBL" id="CP001867">
    <property type="protein sequence ID" value="ADB73217.1"/>
    <property type="molecule type" value="Genomic_DNA"/>
</dbReference>
<keyword evidence="1" id="KW-1133">Transmembrane helix</keyword>
<proteinExistence type="predicted"/>
<evidence type="ECO:0000313" key="3">
    <source>
        <dbReference type="Proteomes" id="UP000001382"/>
    </source>
</evidence>
<protein>
    <submittedName>
        <fullName evidence="2">Uncharacterized protein</fullName>
    </submittedName>
</protein>
<organism evidence="2 3">
    <name type="scientific">Geodermatophilus obscurus (strain ATCC 25078 / DSM 43160 / JCM 3152 / CCUG 61914 / KCC A-0152 / KCTC 9177 / NBRC 13315 / NRRL B-3577 / G-20)</name>
    <dbReference type="NCBI Taxonomy" id="526225"/>
    <lineage>
        <taxon>Bacteria</taxon>
        <taxon>Bacillati</taxon>
        <taxon>Actinomycetota</taxon>
        <taxon>Actinomycetes</taxon>
        <taxon>Geodermatophilales</taxon>
        <taxon>Geodermatophilaceae</taxon>
        <taxon>Geodermatophilus</taxon>
    </lineage>
</organism>
<evidence type="ECO:0000256" key="1">
    <source>
        <dbReference type="SAM" id="Phobius"/>
    </source>
</evidence>
<reference evidence="3" key="2">
    <citation type="submission" date="2010-01" db="EMBL/GenBank/DDBJ databases">
        <title>The complete genome of Geodermatophilus obscurus DSM 43160.</title>
        <authorList>
            <consortium name="US DOE Joint Genome Institute (JGI-PGF)"/>
            <person name="Lucas S."/>
            <person name="Copeland A."/>
            <person name="Lapidus A."/>
            <person name="Glavina del Rio T."/>
            <person name="Dalin E."/>
            <person name="Tice H."/>
            <person name="Bruce D."/>
            <person name="Goodwin L."/>
            <person name="Pitluck S."/>
            <person name="Kyrpides N."/>
            <person name="Mavromatis K."/>
            <person name="Ivanova N."/>
            <person name="Munk A.C."/>
            <person name="Brettin T."/>
            <person name="Detter J.C."/>
            <person name="Han C."/>
            <person name="Larimer F."/>
            <person name="Land M."/>
            <person name="Hauser L."/>
            <person name="Markowitz V."/>
            <person name="Cheng J.-F."/>
            <person name="Hugenholtz P."/>
            <person name="Woyke T."/>
            <person name="Wu D."/>
            <person name="Jando M."/>
            <person name="Schneider S."/>
            <person name="Klenk H.-P."/>
            <person name="Eisen J.A."/>
        </authorList>
    </citation>
    <scope>NUCLEOTIDE SEQUENCE [LARGE SCALE GENOMIC DNA]</scope>
    <source>
        <strain evidence="3">ATCC 25078 / DSM 43160 / JCM 3152 / KCC A-0152 / KCTC 9177 / NBRC 13315 / NRRL B-3577 / G-20</strain>
    </source>
</reference>
<accession>D2S600</accession>
<feature type="transmembrane region" description="Helical" evidence="1">
    <location>
        <begin position="50"/>
        <end position="71"/>
    </location>
</feature>
<gene>
    <name evidence="2" type="ordered locus">Gobs_0435</name>
</gene>
<dbReference type="HOGENOM" id="CLU_2665891_0_0_11"/>
<dbReference type="AlphaFoldDB" id="D2S600"/>
<dbReference type="RefSeq" id="WP_012946658.1">
    <property type="nucleotide sequence ID" value="NC_013757.1"/>
</dbReference>
<name>D2S600_GEOOG</name>